<dbReference type="GO" id="GO:1902201">
    <property type="term" value="P:negative regulation of bacterial-type flagellum-dependent cell motility"/>
    <property type="evidence" value="ECO:0007669"/>
    <property type="project" value="TreeGrafter"/>
</dbReference>
<dbReference type="PROSITE" id="PS50887">
    <property type="entry name" value="GGDEF"/>
    <property type="match status" value="1"/>
</dbReference>
<proteinExistence type="predicted"/>
<comment type="catalytic activity">
    <reaction evidence="2">
        <text>2 GTP = 3',3'-c-di-GMP + 2 diphosphate</text>
        <dbReference type="Rhea" id="RHEA:24898"/>
        <dbReference type="ChEBI" id="CHEBI:33019"/>
        <dbReference type="ChEBI" id="CHEBI:37565"/>
        <dbReference type="ChEBI" id="CHEBI:58805"/>
        <dbReference type="EC" id="2.7.7.65"/>
    </reaction>
</comment>
<dbReference type="InterPro" id="IPR000160">
    <property type="entry name" value="GGDEF_dom"/>
</dbReference>
<dbReference type="FunFam" id="3.30.70.270:FF:000001">
    <property type="entry name" value="Diguanylate cyclase domain protein"/>
    <property type="match status" value="1"/>
</dbReference>
<dbReference type="PANTHER" id="PTHR45138:SF9">
    <property type="entry name" value="DIGUANYLATE CYCLASE DGCM-RELATED"/>
    <property type="match status" value="1"/>
</dbReference>
<protein>
    <recommendedName>
        <fullName evidence="1">diguanylate cyclase</fullName>
        <ecNumber evidence="1">2.7.7.65</ecNumber>
    </recommendedName>
</protein>
<dbReference type="PATRIC" id="fig|1439726.3.peg.2067"/>
<dbReference type="NCBIfam" id="TIGR00254">
    <property type="entry name" value="GGDEF"/>
    <property type="match status" value="1"/>
</dbReference>
<evidence type="ECO:0000256" key="2">
    <source>
        <dbReference type="ARBA" id="ARBA00034247"/>
    </source>
</evidence>
<dbReference type="InterPro" id="IPR035965">
    <property type="entry name" value="PAS-like_dom_sf"/>
</dbReference>
<dbReference type="Proteomes" id="UP000094622">
    <property type="component" value="Unassembled WGS sequence"/>
</dbReference>
<dbReference type="GO" id="GO:0005886">
    <property type="term" value="C:plasma membrane"/>
    <property type="evidence" value="ECO:0007669"/>
    <property type="project" value="TreeGrafter"/>
</dbReference>
<dbReference type="AlphaFoldDB" id="A0A1E3H338"/>
<dbReference type="GO" id="GO:0052621">
    <property type="term" value="F:diguanylate cyclase activity"/>
    <property type="evidence" value="ECO:0007669"/>
    <property type="project" value="UniProtKB-EC"/>
</dbReference>
<dbReference type="Pfam" id="PF00990">
    <property type="entry name" value="GGDEF"/>
    <property type="match status" value="1"/>
</dbReference>
<organism evidence="4 5">
    <name type="scientific">Methylobrevis pamukkalensis</name>
    <dbReference type="NCBI Taxonomy" id="1439726"/>
    <lineage>
        <taxon>Bacteria</taxon>
        <taxon>Pseudomonadati</taxon>
        <taxon>Pseudomonadota</taxon>
        <taxon>Alphaproteobacteria</taxon>
        <taxon>Hyphomicrobiales</taxon>
        <taxon>Pleomorphomonadaceae</taxon>
        <taxon>Methylobrevis</taxon>
    </lineage>
</organism>
<name>A0A1E3H338_9HYPH</name>
<dbReference type="EC" id="2.7.7.65" evidence="1"/>
<comment type="caution">
    <text evidence="4">The sequence shown here is derived from an EMBL/GenBank/DDBJ whole genome shotgun (WGS) entry which is preliminary data.</text>
</comment>
<keyword evidence="5" id="KW-1185">Reference proteome</keyword>
<feature type="domain" description="GGDEF" evidence="3">
    <location>
        <begin position="308"/>
        <end position="440"/>
    </location>
</feature>
<evidence type="ECO:0000313" key="4">
    <source>
        <dbReference type="EMBL" id="ODN70732.1"/>
    </source>
</evidence>
<dbReference type="Gene3D" id="3.30.70.270">
    <property type="match status" value="1"/>
</dbReference>
<reference evidence="4 5" key="1">
    <citation type="submission" date="2016-07" db="EMBL/GenBank/DDBJ databases">
        <title>Draft Genome Sequence of Methylobrevis pamukkalensis PK2.</title>
        <authorList>
            <person name="Vasilenko O.V."/>
            <person name="Doronina N.V."/>
            <person name="Shmareva M.N."/>
            <person name="Tarlachkov S.V."/>
            <person name="Mustakhimov I."/>
            <person name="Trotsenko Y.A."/>
        </authorList>
    </citation>
    <scope>NUCLEOTIDE SEQUENCE [LARGE SCALE GENOMIC DNA]</scope>
    <source>
        <strain evidence="4 5">PK2</strain>
    </source>
</reference>
<dbReference type="RefSeq" id="WP_069306706.1">
    <property type="nucleotide sequence ID" value="NZ_MCRJ01000041.1"/>
</dbReference>
<sequence>MNVVKASHRIDPDAAPRSAPAVEPGRSFFDMDFWINCLGTPVLVVEEDALVVRAMNRSAGVMFRLGADISLPCPIDHLVGIEAARTLAQTWSVGRVGMIGEPILVRCQFGDHCRVMLVTIAPVVVDGTAMRLFTISESPPPGSVAIATWQENLLALLNWLPFGLEITNLADEAQFVNAHFHELFGFEQYELKTSEDWWRHAYPDPDYRRFARNLWEKSVEEARAENREMTPFELQVATKDGSRRTIQFRHRTLLDLHVNLFLDVTKERAYARELRRLADTDPLTGIMNRRRFFEEADRLFATSPDGHGNIAMLLLDIDHFKRINDNHGHGDGDIVLEEFTRRCREAIRRDDLFARLGGEEFVVLLPDASEREVREIGERVRAAIADAPFITGLASIPVTVSLGATLRRAGEFSVDAVVSRADRALYSAKANGRNRLDIEI</sequence>
<evidence type="ECO:0000259" key="3">
    <source>
        <dbReference type="PROSITE" id="PS50887"/>
    </source>
</evidence>
<accession>A0A1E3H338</accession>
<dbReference type="SUPFAM" id="SSF55073">
    <property type="entry name" value="Nucleotide cyclase"/>
    <property type="match status" value="1"/>
</dbReference>
<dbReference type="InterPro" id="IPR029787">
    <property type="entry name" value="Nucleotide_cyclase"/>
</dbReference>
<dbReference type="InterPro" id="IPR043128">
    <property type="entry name" value="Rev_trsase/Diguanyl_cyclase"/>
</dbReference>
<evidence type="ECO:0000256" key="1">
    <source>
        <dbReference type="ARBA" id="ARBA00012528"/>
    </source>
</evidence>
<dbReference type="PANTHER" id="PTHR45138">
    <property type="entry name" value="REGULATORY COMPONENTS OF SENSORY TRANSDUCTION SYSTEM"/>
    <property type="match status" value="1"/>
</dbReference>
<dbReference type="EMBL" id="MCRJ01000041">
    <property type="protein sequence ID" value="ODN70732.1"/>
    <property type="molecule type" value="Genomic_DNA"/>
</dbReference>
<dbReference type="GO" id="GO:0043709">
    <property type="term" value="P:cell adhesion involved in single-species biofilm formation"/>
    <property type="evidence" value="ECO:0007669"/>
    <property type="project" value="TreeGrafter"/>
</dbReference>
<dbReference type="SMART" id="SM00267">
    <property type="entry name" value="GGDEF"/>
    <property type="match status" value="1"/>
</dbReference>
<dbReference type="Gene3D" id="3.30.450.20">
    <property type="entry name" value="PAS domain"/>
    <property type="match status" value="1"/>
</dbReference>
<dbReference type="CDD" id="cd01949">
    <property type="entry name" value="GGDEF"/>
    <property type="match status" value="1"/>
</dbReference>
<dbReference type="InterPro" id="IPR050469">
    <property type="entry name" value="Diguanylate_Cyclase"/>
</dbReference>
<evidence type="ECO:0000313" key="5">
    <source>
        <dbReference type="Proteomes" id="UP000094622"/>
    </source>
</evidence>
<gene>
    <name evidence="4" type="primary">pleD_1</name>
    <name evidence="4" type="ORF">A6302_01953</name>
</gene>
<dbReference type="SUPFAM" id="SSF55785">
    <property type="entry name" value="PYP-like sensor domain (PAS domain)"/>
    <property type="match status" value="1"/>
</dbReference>